<reference evidence="1 2" key="1">
    <citation type="journal article" date="2019" name="Nat. Ecol. Evol.">
        <title>Megaphylogeny resolves global patterns of mushroom evolution.</title>
        <authorList>
            <person name="Varga T."/>
            <person name="Krizsan K."/>
            <person name="Foldi C."/>
            <person name="Dima B."/>
            <person name="Sanchez-Garcia M."/>
            <person name="Sanchez-Ramirez S."/>
            <person name="Szollosi G.J."/>
            <person name="Szarkandi J.G."/>
            <person name="Papp V."/>
            <person name="Albert L."/>
            <person name="Andreopoulos W."/>
            <person name="Angelini C."/>
            <person name="Antonin V."/>
            <person name="Barry K.W."/>
            <person name="Bougher N.L."/>
            <person name="Buchanan P."/>
            <person name="Buyck B."/>
            <person name="Bense V."/>
            <person name="Catcheside P."/>
            <person name="Chovatia M."/>
            <person name="Cooper J."/>
            <person name="Damon W."/>
            <person name="Desjardin D."/>
            <person name="Finy P."/>
            <person name="Geml J."/>
            <person name="Haridas S."/>
            <person name="Hughes K."/>
            <person name="Justo A."/>
            <person name="Karasinski D."/>
            <person name="Kautmanova I."/>
            <person name="Kiss B."/>
            <person name="Kocsube S."/>
            <person name="Kotiranta H."/>
            <person name="LaButti K.M."/>
            <person name="Lechner B.E."/>
            <person name="Liimatainen K."/>
            <person name="Lipzen A."/>
            <person name="Lukacs Z."/>
            <person name="Mihaltcheva S."/>
            <person name="Morgado L.N."/>
            <person name="Niskanen T."/>
            <person name="Noordeloos M.E."/>
            <person name="Ohm R.A."/>
            <person name="Ortiz-Santana B."/>
            <person name="Ovrebo C."/>
            <person name="Racz N."/>
            <person name="Riley R."/>
            <person name="Savchenko A."/>
            <person name="Shiryaev A."/>
            <person name="Soop K."/>
            <person name="Spirin V."/>
            <person name="Szebenyi C."/>
            <person name="Tomsovsky M."/>
            <person name="Tulloss R.E."/>
            <person name="Uehling J."/>
            <person name="Grigoriev I.V."/>
            <person name="Vagvolgyi C."/>
            <person name="Papp T."/>
            <person name="Martin F.M."/>
            <person name="Miettinen O."/>
            <person name="Hibbett D.S."/>
            <person name="Nagy L.G."/>
        </authorList>
    </citation>
    <scope>NUCLEOTIDE SEQUENCE [LARGE SCALE GENOMIC DNA]</scope>
    <source>
        <strain evidence="1 2">NL-1719</strain>
    </source>
</reference>
<proteinExistence type="predicted"/>
<gene>
    <name evidence="1" type="ORF">BDN72DRAFT_966200</name>
</gene>
<evidence type="ECO:0000313" key="2">
    <source>
        <dbReference type="Proteomes" id="UP000308600"/>
    </source>
</evidence>
<sequence length="120" mass="13876">MILSWFSVTQPGVLDAPKSTLLTLPLELLTGIVQELYWRDILRIRQSCRLLGEVSKSNPVWRNIARMELLDDSITGANELCFERSVQQYRSEELERLIRWKRAKQNSTINDDAPTSTGHF</sequence>
<keyword evidence="2" id="KW-1185">Reference proteome</keyword>
<dbReference type="EMBL" id="ML209133">
    <property type="protein sequence ID" value="TFK58942.1"/>
    <property type="molecule type" value="Genomic_DNA"/>
</dbReference>
<organism evidence="1 2">
    <name type="scientific">Pluteus cervinus</name>
    <dbReference type="NCBI Taxonomy" id="181527"/>
    <lineage>
        <taxon>Eukaryota</taxon>
        <taxon>Fungi</taxon>
        <taxon>Dikarya</taxon>
        <taxon>Basidiomycota</taxon>
        <taxon>Agaricomycotina</taxon>
        <taxon>Agaricomycetes</taxon>
        <taxon>Agaricomycetidae</taxon>
        <taxon>Agaricales</taxon>
        <taxon>Pluteineae</taxon>
        <taxon>Pluteaceae</taxon>
        <taxon>Pluteus</taxon>
    </lineage>
</organism>
<name>A0ACD3A220_9AGAR</name>
<evidence type="ECO:0000313" key="1">
    <source>
        <dbReference type="EMBL" id="TFK58942.1"/>
    </source>
</evidence>
<dbReference type="Proteomes" id="UP000308600">
    <property type="component" value="Unassembled WGS sequence"/>
</dbReference>
<accession>A0ACD3A220</accession>
<protein>
    <submittedName>
        <fullName evidence="1">Uncharacterized protein</fullName>
    </submittedName>
</protein>